<protein>
    <submittedName>
        <fullName evidence="1">Uncharacterized protein</fullName>
    </submittedName>
</protein>
<proteinExistence type="predicted"/>
<reference evidence="1 2" key="1">
    <citation type="journal article" date="2006" name="Science">
        <title>The genome of black cottonwood, Populus trichocarpa (Torr. &amp; Gray).</title>
        <authorList>
            <person name="Tuskan G.A."/>
            <person name="Difazio S."/>
            <person name="Jansson S."/>
            <person name="Bohlmann J."/>
            <person name="Grigoriev I."/>
            <person name="Hellsten U."/>
            <person name="Putnam N."/>
            <person name="Ralph S."/>
            <person name="Rombauts S."/>
            <person name="Salamov A."/>
            <person name="Schein J."/>
            <person name="Sterck L."/>
            <person name="Aerts A."/>
            <person name="Bhalerao R.R."/>
            <person name="Bhalerao R.P."/>
            <person name="Blaudez D."/>
            <person name="Boerjan W."/>
            <person name="Brun A."/>
            <person name="Brunner A."/>
            <person name="Busov V."/>
            <person name="Campbell M."/>
            <person name="Carlson J."/>
            <person name="Chalot M."/>
            <person name="Chapman J."/>
            <person name="Chen G.L."/>
            <person name="Cooper D."/>
            <person name="Coutinho P.M."/>
            <person name="Couturier J."/>
            <person name="Covert S."/>
            <person name="Cronk Q."/>
            <person name="Cunningham R."/>
            <person name="Davis J."/>
            <person name="Degroeve S."/>
            <person name="Dejardin A."/>
            <person name="Depamphilis C."/>
            <person name="Detter J."/>
            <person name="Dirks B."/>
            <person name="Dubchak I."/>
            <person name="Duplessis S."/>
            <person name="Ehlting J."/>
            <person name="Ellis B."/>
            <person name="Gendler K."/>
            <person name="Goodstein D."/>
            <person name="Gribskov M."/>
            <person name="Grimwood J."/>
            <person name="Groover A."/>
            <person name="Gunter L."/>
            <person name="Hamberger B."/>
            <person name="Heinze B."/>
            <person name="Helariutta Y."/>
            <person name="Henrissat B."/>
            <person name="Holligan D."/>
            <person name="Holt R."/>
            <person name="Huang W."/>
            <person name="Islam-Faridi N."/>
            <person name="Jones S."/>
            <person name="Jones-Rhoades M."/>
            <person name="Jorgensen R."/>
            <person name="Joshi C."/>
            <person name="Kangasjarvi J."/>
            <person name="Karlsson J."/>
            <person name="Kelleher C."/>
            <person name="Kirkpatrick R."/>
            <person name="Kirst M."/>
            <person name="Kohler A."/>
            <person name="Kalluri U."/>
            <person name="Larimer F."/>
            <person name="Leebens-Mack J."/>
            <person name="Leple J.C."/>
            <person name="Locascio P."/>
            <person name="Lou Y."/>
            <person name="Lucas S."/>
            <person name="Martin F."/>
            <person name="Montanini B."/>
            <person name="Napoli C."/>
            <person name="Nelson D.R."/>
            <person name="Nelson C."/>
            <person name="Nieminen K."/>
            <person name="Nilsson O."/>
            <person name="Pereda V."/>
            <person name="Peter G."/>
            <person name="Philippe R."/>
            <person name="Pilate G."/>
            <person name="Poliakov A."/>
            <person name="Razumovskaya J."/>
            <person name="Richardson P."/>
            <person name="Rinaldi C."/>
            <person name="Ritland K."/>
            <person name="Rouze P."/>
            <person name="Ryaboy D."/>
            <person name="Schmutz J."/>
            <person name="Schrader J."/>
            <person name="Segerman B."/>
            <person name="Shin H."/>
            <person name="Siddiqui A."/>
            <person name="Sterky F."/>
            <person name="Terry A."/>
            <person name="Tsai C.J."/>
            <person name="Uberbacher E."/>
            <person name="Unneberg P."/>
            <person name="Vahala J."/>
            <person name="Wall K."/>
            <person name="Wessler S."/>
            <person name="Yang G."/>
            <person name="Yin T."/>
            <person name="Douglas C."/>
            <person name="Marra M."/>
            <person name="Sandberg G."/>
            <person name="Van de Peer Y."/>
            <person name="Rokhsar D."/>
        </authorList>
    </citation>
    <scope>NUCLEOTIDE SEQUENCE [LARGE SCALE GENOMIC DNA]</scope>
    <source>
        <strain evidence="2">cv. Nisqually</strain>
    </source>
</reference>
<sequence length="75" mass="8520">MSRFPHLRLSPFGLFLRCMMGRLAGMTCLCFANVFLGSLPVSVPPMCYNLSIFLHVLPRFGKFLESSYKLSFLVL</sequence>
<dbReference type="EMBL" id="CM009298">
    <property type="protein sequence ID" value="PNT19348.1"/>
    <property type="molecule type" value="Genomic_DNA"/>
</dbReference>
<organism evidence="1 2">
    <name type="scientific">Populus trichocarpa</name>
    <name type="common">Western balsam poplar</name>
    <name type="synonym">Populus balsamifera subsp. trichocarpa</name>
    <dbReference type="NCBI Taxonomy" id="3694"/>
    <lineage>
        <taxon>Eukaryota</taxon>
        <taxon>Viridiplantae</taxon>
        <taxon>Streptophyta</taxon>
        <taxon>Embryophyta</taxon>
        <taxon>Tracheophyta</taxon>
        <taxon>Spermatophyta</taxon>
        <taxon>Magnoliopsida</taxon>
        <taxon>eudicotyledons</taxon>
        <taxon>Gunneridae</taxon>
        <taxon>Pentapetalae</taxon>
        <taxon>rosids</taxon>
        <taxon>fabids</taxon>
        <taxon>Malpighiales</taxon>
        <taxon>Salicaceae</taxon>
        <taxon>Saliceae</taxon>
        <taxon>Populus</taxon>
    </lineage>
</organism>
<dbReference type="Proteomes" id="UP000006729">
    <property type="component" value="Chromosome 9"/>
</dbReference>
<dbReference type="InParanoid" id="A0A2K1Z238"/>
<evidence type="ECO:0000313" key="2">
    <source>
        <dbReference type="Proteomes" id="UP000006729"/>
    </source>
</evidence>
<dbReference type="AlphaFoldDB" id="A0A2K1Z238"/>
<accession>A0A2K1Z238</accession>
<keyword evidence="2" id="KW-1185">Reference proteome</keyword>
<evidence type="ECO:0000313" key="1">
    <source>
        <dbReference type="EMBL" id="PNT19348.1"/>
    </source>
</evidence>
<gene>
    <name evidence="1" type="ORF">POPTR_009G033800</name>
</gene>
<name>A0A2K1Z238_POPTR</name>